<dbReference type="Pfam" id="PF01710">
    <property type="entry name" value="HTH_Tnp_IS630"/>
    <property type="match status" value="1"/>
</dbReference>
<dbReference type="SUPFAM" id="SSF46689">
    <property type="entry name" value="Homeodomain-like"/>
    <property type="match status" value="1"/>
</dbReference>
<feature type="domain" description="Transposase Synechocystis PCC 6803" evidence="2">
    <location>
        <begin position="68"/>
        <end position="181"/>
    </location>
</feature>
<dbReference type="AlphaFoldDB" id="A0A4D8R784"/>
<dbReference type="EMBL" id="CP032346">
    <property type="protein sequence ID" value="QCO17290.1"/>
    <property type="molecule type" value="Genomic_DNA"/>
</dbReference>
<protein>
    <submittedName>
        <fullName evidence="3">Transposase</fullName>
    </submittedName>
</protein>
<sequence>MASPAPMGGSSARTVWPPPGIEGTFPSLSRDGRGRLKRIVAEYRRNFGWPERLEEDTAEGPRAMGQPYSADLRERVLLAYERHEGGPELLARRFQISRACAYNWVRAARLEGRRVAKPHAGGVPAKLDAEGVSVLRALVREDNDATLAQYRDRLAARTGIALSPAVVCRTLKRLGLARKKRR</sequence>
<gene>
    <name evidence="3" type="ORF">D3869_18725</name>
</gene>
<accession>A0A4D8R784</accession>
<dbReference type="Proteomes" id="UP000298693">
    <property type="component" value="Plasmid p1"/>
</dbReference>
<evidence type="ECO:0000256" key="1">
    <source>
        <dbReference type="SAM" id="MobiDB-lite"/>
    </source>
</evidence>
<organism evidence="3 4">
    <name type="scientific">Azospirillum brasilense</name>
    <dbReference type="NCBI Taxonomy" id="192"/>
    <lineage>
        <taxon>Bacteria</taxon>
        <taxon>Pseudomonadati</taxon>
        <taxon>Pseudomonadota</taxon>
        <taxon>Alphaproteobacteria</taxon>
        <taxon>Rhodospirillales</taxon>
        <taxon>Azospirillaceae</taxon>
        <taxon>Azospirillum</taxon>
    </lineage>
</organism>
<name>A0A4D8R784_AZOBR</name>
<dbReference type="InterPro" id="IPR009057">
    <property type="entry name" value="Homeodomain-like_sf"/>
</dbReference>
<evidence type="ECO:0000259" key="2">
    <source>
        <dbReference type="Pfam" id="PF01710"/>
    </source>
</evidence>
<proteinExistence type="predicted"/>
<evidence type="ECO:0000313" key="3">
    <source>
        <dbReference type="EMBL" id="QCO17290.1"/>
    </source>
</evidence>
<dbReference type="InterPro" id="IPR002622">
    <property type="entry name" value="Transposase_14"/>
</dbReference>
<feature type="region of interest" description="Disordered" evidence="1">
    <location>
        <begin position="1"/>
        <end position="28"/>
    </location>
</feature>
<evidence type="ECO:0000313" key="4">
    <source>
        <dbReference type="Proteomes" id="UP000298693"/>
    </source>
</evidence>
<keyword evidence="3" id="KW-0614">Plasmid</keyword>
<reference evidence="3 4" key="1">
    <citation type="submission" date="2018-09" db="EMBL/GenBank/DDBJ databases">
        <title>Whole genome based analysis of evolution and adaptive divergence in Indian and Brazilian strains of Azospirillum brasilense.</title>
        <authorList>
            <person name="Singh C."/>
            <person name="Tripathi A.K."/>
        </authorList>
    </citation>
    <scope>NUCLEOTIDE SEQUENCE [LARGE SCALE GENOMIC DNA]</scope>
    <source>
        <strain evidence="3 4">MTCC4039</strain>
        <plasmid evidence="3 4">p1</plasmid>
    </source>
</reference>
<geneLocation type="plasmid" evidence="3">
    <name>p1</name>
</geneLocation>